<evidence type="ECO:0000313" key="3">
    <source>
        <dbReference type="Proteomes" id="UP000677228"/>
    </source>
</evidence>
<organism evidence="1 3">
    <name type="scientific">Didymodactylos carnosus</name>
    <dbReference type="NCBI Taxonomy" id="1234261"/>
    <lineage>
        <taxon>Eukaryota</taxon>
        <taxon>Metazoa</taxon>
        <taxon>Spiralia</taxon>
        <taxon>Gnathifera</taxon>
        <taxon>Rotifera</taxon>
        <taxon>Eurotatoria</taxon>
        <taxon>Bdelloidea</taxon>
        <taxon>Philodinida</taxon>
        <taxon>Philodinidae</taxon>
        <taxon>Didymodactylos</taxon>
    </lineage>
</organism>
<dbReference type="AlphaFoldDB" id="A0A8S2FXG2"/>
<comment type="caution">
    <text evidence="1">The sequence shown here is derived from an EMBL/GenBank/DDBJ whole genome shotgun (WGS) entry which is preliminary data.</text>
</comment>
<dbReference type="EMBL" id="CAJNOK010045676">
    <property type="protein sequence ID" value="CAF1580050.1"/>
    <property type="molecule type" value="Genomic_DNA"/>
</dbReference>
<protein>
    <submittedName>
        <fullName evidence="1">Uncharacterized protein</fullName>
    </submittedName>
</protein>
<dbReference type="Proteomes" id="UP000677228">
    <property type="component" value="Unassembled WGS sequence"/>
</dbReference>
<reference evidence="1" key="1">
    <citation type="submission" date="2021-02" db="EMBL/GenBank/DDBJ databases">
        <authorList>
            <person name="Nowell W R."/>
        </authorList>
    </citation>
    <scope>NUCLEOTIDE SEQUENCE</scope>
</reference>
<accession>A0A8S2FXG2</accession>
<feature type="non-terminal residue" evidence="1">
    <location>
        <position position="1"/>
    </location>
</feature>
<sequence length="116" mass="13372">YVERSSKHGFLQLVKNNTVAYHAQTNTTWKYIGTYQQIESTFNVIVELSVFRFMYAVIPLQLAYELDACALYRTQVLENVDVNRLKNTLEDNRIDRSKRADPLTIAAVVLIDNNVS</sequence>
<dbReference type="EMBL" id="CAJOBA010068722">
    <property type="protein sequence ID" value="CAF4378883.1"/>
    <property type="molecule type" value="Genomic_DNA"/>
</dbReference>
<name>A0A8S2FXG2_9BILA</name>
<proteinExistence type="predicted"/>
<evidence type="ECO:0000313" key="1">
    <source>
        <dbReference type="EMBL" id="CAF1580050.1"/>
    </source>
</evidence>
<dbReference type="Proteomes" id="UP000682733">
    <property type="component" value="Unassembled WGS sequence"/>
</dbReference>
<evidence type="ECO:0000313" key="2">
    <source>
        <dbReference type="EMBL" id="CAF4378883.1"/>
    </source>
</evidence>
<gene>
    <name evidence="1" type="ORF">OVA965_LOCUS40906</name>
    <name evidence="2" type="ORF">TMI583_LOCUS42434</name>
</gene>